<reference evidence="1" key="1">
    <citation type="journal article" date="2023" name="Int. J. Syst. Evol. Microbiol.">
        <title>Sinisalibacter aestuarii sp. nov., isolated from estuarine sediment of the Arakawa River.</title>
        <authorList>
            <person name="Arafat S.T."/>
            <person name="Hirano S."/>
            <person name="Sato A."/>
            <person name="Takeuchi K."/>
            <person name="Yasuda T."/>
            <person name="Terahara T."/>
            <person name="Hamada M."/>
            <person name="Kobayashi T."/>
        </authorList>
    </citation>
    <scope>NUCLEOTIDE SEQUENCE</scope>
    <source>
        <strain evidence="1">B-399</strain>
    </source>
</reference>
<evidence type="ECO:0000313" key="2">
    <source>
        <dbReference type="Proteomes" id="UP001144205"/>
    </source>
</evidence>
<accession>A0ABQ5LTN6</accession>
<comment type="caution">
    <text evidence="1">The sequence shown here is derived from an EMBL/GenBank/DDBJ whole genome shotgun (WGS) entry which is preliminary data.</text>
</comment>
<dbReference type="EMBL" id="BROH01000006">
    <property type="protein sequence ID" value="GKY88351.1"/>
    <property type="molecule type" value="Genomic_DNA"/>
</dbReference>
<dbReference type="Proteomes" id="UP001144205">
    <property type="component" value="Unassembled WGS sequence"/>
</dbReference>
<dbReference type="Gene3D" id="6.10.280.50">
    <property type="match status" value="1"/>
</dbReference>
<evidence type="ECO:0000313" key="1">
    <source>
        <dbReference type="EMBL" id="GKY88351.1"/>
    </source>
</evidence>
<dbReference type="RefSeq" id="WP_281842394.1">
    <property type="nucleotide sequence ID" value="NZ_BROH01000006.1"/>
</dbReference>
<organism evidence="1 2">
    <name type="scientific">Sinisalibacter aestuarii</name>
    <dbReference type="NCBI Taxonomy" id="2949426"/>
    <lineage>
        <taxon>Bacteria</taxon>
        <taxon>Pseudomonadati</taxon>
        <taxon>Pseudomonadota</taxon>
        <taxon>Alphaproteobacteria</taxon>
        <taxon>Rhodobacterales</taxon>
        <taxon>Roseobacteraceae</taxon>
        <taxon>Sinisalibacter</taxon>
    </lineage>
</organism>
<gene>
    <name evidence="1" type="ORF">STA1M1_22200</name>
</gene>
<protein>
    <recommendedName>
        <fullName evidence="3">DUF465 domain-containing protein</fullName>
    </recommendedName>
</protein>
<evidence type="ECO:0008006" key="3">
    <source>
        <dbReference type="Google" id="ProtNLM"/>
    </source>
</evidence>
<keyword evidence="2" id="KW-1185">Reference proteome</keyword>
<sequence>MSELMHELADEFPEHVEKMEALKASDKAFAKLYNDYHEINRQVIEAETLERPTDHFHEEELKKQRATLKDEIYRILSA</sequence>
<dbReference type="InterPro" id="IPR007420">
    <property type="entry name" value="DUF465"/>
</dbReference>
<name>A0ABQ5LTN6_9RHOB</name>
<proteinExistence type="predicted"/>
<dbReference type="Pfam" id="PF04325">
    <property type="entry name" value="DUF465"/>
    <property type="match status" value="1"/>
</dbReference>
<dbReference type="InterPro" id="IPR038444">
    <property type="entry name" value="DUF465_sf"/>
</dbReference>